<evidence type="ECO:0000313" key="4">
    <source>
        <dbReference type="EMBL" id="GLB32827.1"/>
    </source>
</evidence>
<dbReference type="PANTHER" id="PTHR43420:SF12">
    <property type="entry name" value="N-ACETYLTRANSFERASE DOMAIN-CONTAINING PROTEIN"/>
    <property type="match status" value="1"/>
</dbReference>
<dbReference type="Proteomes" id="UP001419084">
    <property type="component" value="Unassembled WGS sequence"/>
</dbReference>
<keyword evidence="5" id="KW-1185">Reference proteome</keyword>
<proteinExistence type="predicted"/>
<dbReference type="PANTHER" id="PTHR43420">
    <property type="entry name" value="ACETYLTRANSFERASE"/>
    <property type="match status" value="1"/>
</dbReference>
<feature type="domain" description="N-acetyltransferase" evidence="3">
    <location>
        <begin position="8"/>
        <end position="166"/>
    </location>
</feature>
<dbReference type="EMBL" id="BRPJ01000100">
    <property type="protein sequence ID" value="GLB32827.1"/>
    <property type="molecule type" value="Genomic_DNA"/>
</dbReference>
<protein>
    <submittedName>
        <fullName evidence="4">GNAT family N-acetyltransferase</fullName>
    </submittedName>
</protein>
<feature type="domain" description="N-acetyltransferase" evidence="3">
    <location>
        <begin position="171"/>
        <end position="311"/>
    </location>
</feature>
<keyword evidence="2" id="KW-0012">Acyltransferase</keyword>
<evidence type="ECO:0000256" key="1">
    <source>
        <dbReference type="ARBA" id="ARBA00022679"/>
    </source>
</evidence>
<dbReference type="RefSeq" id="WP_346066371.1">
    <property type="nucleotide sequence ID" value="NZ_BRPJ01000100.1"/>
</dbReference>
<accession>A0ABQ5MD99</accession>
<sequence length="311" mass="34690">MGKIIEEPSIRLKSSINRQDYEAIQNLEAQCTQNDAITLKLELDYKLSDGENSMSENGISDISEFLYFDGGKLIGYMGICCFGGISQPLEITGMVHPLYRRQGIFSKLCELVMVECRRRNAGCILALCDKKSDSGQKFLQKAGAVYQYSEFEMYLNDEIYEAMEKQEPSGITFRKAINADALEIARQNTIYFGDAAVEDGDAVNRDILLPEEEEKRGMTMYIAEKDDRIIGKVNIQMSESGTGGIYGLGVLPEERKKGFGRAVLTHAVEKLKDAKAAKIMLQVAAENAAALSLYKSCGFQETSVMDYFELK</sequence>
<reference evidence="4 5" key="1">
    <citation type="journal article" date="2024" name="Int. J. Syst. Evol. Microbiol.">
        <title>Lacrimispora brassicae sp. nov. isolated from fermented cabbage, and proposal of Clostridium indicum Gundawar et al. 2019 and Clostridium methoxybenzovorans Mechichi et al. 1999 as heterotypic synonyms of Lacrimispora amygdalina (Parshina et al. 2003) Haas and Blanchard 2020 and Lacrimispora indolis (McClung and McCoy 1957) Haas and Blanchard 2020, respectively.</title>
        <authorList>
            <person name="Kobayashi H."/>
            <person name="Tanizawa Y."/>
            <person name="Sakamoto M."/>
            <person name="Ohkuma M."/>
            <person name="Tohno M."/>
        </authorList>
    </citation>
    <scope>NUCLEOTIDE SEQUENCE [LARGE SCALE GENOMIC DNA]</scope>
    <source>
        <strain evidence="4 5">DSM 12857</strain>
    </source>
</reference>
<keyword evidence="1" id="KW-0808">Transferase</keyword>
<dbReference type="InterPro" id="IPR016181">
    <property type="entry name" value="Acyl_CoA_acyltransferase"/>
</dbReference>
<name>A0ABQ5MD99_9FIRM</name>
<dbReference type="PROSITE" id="PS51186">
    <property type="entry name" value="GNAT"/>
    <property type="match status" value="2"/>
</dbReference>
<dbReference type="Gene3D" id="3.40.630.30">
    <property type="match status" value="2"/>
</dbReference>
<dbReference type="InterPro" id="IPR000182">
    <property type="entry name" value="GNAT_dom"/>
</dbReference>
<comment type="caution">
    <text evidence="4">The sequence shown here is derived from an EMBL/GenBank/DDBJ whole genome shotgun (WGS) entry which is preliminary data.</text>
</comment>
<evidence type="ECO:0000313" key="5">
    <source>
        <dbReference type="Proteomes" id="UP001419084"/>
    </source>
</evidence>
<gene>
    <name evidence="4" type="ORF">LAD12857_47500</name>
</gene>
<dbReference type="CDD" id="cd04301">
    <property type="entry name" value="NAT_SF"/>
    <property type="match status" value="2"/>
</dbReference>
<dbReference type="Pfam" id="PF00583">
    <property type="entry name" value="Acetyltransf_1"/>
    <property type="match status" value="2"/>
</dbReference>
<evidence type="ECO:0000259" key="3">
    <source>
        <dbReference type="PROSITE" id="PS51186"/>
    </source>
</evidence>
<dbReference type="SUPFAM" id="SSF55729">
    <property type="entry name" value="Acyl-CoA N-acyltransferases (Nat)"/>
    <property type="match status" value="2"/>
</dbReference>
<dbReference type="InterPro" id="IPR050680">
    <property type="entry name" value="YpeA/RimI_acetyltransf"/>
</dbReference>
<organism evidence="4 5">
    <name type="scientific">Lacrimispora amygdalina</name>
    <dbReference type="NCBI Taxonomy" id="253257"/>
    <lineage>
        <taxon>Bacteria</taxon>
        <taxon>Bacillati</taxon>
        <taxon>Bacillota</taxon>
        <taxon>Clostridia</taxon>
        <taxon>Lachnospirales</taxon>
        <taxon>Lachnospiraceae</taxon>
        <taxon>Lacrimispora</taxon>
    </lineage>
</organism>
<evidence type="ECO:0000256" key="2">
    <source>
        <dbReference type="ARBA" id="ARBA00023315"/>
    </source>
</evidence>